<keyword evidence="3" id="KW-1185">Reference proteome</keyword>
<evidence type="ECO:0000259" key="1">
    <source>
        <dbReference type="PROSITE" id="PS51186"/>
    </source>
</evidence>
<comment type="caution">
    <text evidence="2">The sequence shown here is derived from an EMBL/GenBank/DDBJ whole genome shotgun (WGS) entry which is preliminary data.</text>
</comment>
<sequence length="179" mass="20410">MEGNVETQYIAASEKLAIRRSGADDLAFVVRAEREDENRPFIAPWERERHAAAQNDSDAMHLLIEDPEANPVGFAIVYGLLNPNRSIELRRLVITAKGRGYGKEALRMLQVFAFGRLRAHRLWLDVKESNERAKRLYESLGFQHEGKLRECIRTAAGYESLLVMSMLAHEYARDNEVAP</sequence>
<accession>A0A5R9GC20</accession>
<proteinExistence type="predicted"/>
<dbReference type="PANTHER" id="PTHR43415">
    <property type="entry name" value="SPERMIDINE N(1)-ACETYLTRANSFERASE"/>
    <property type="match status" value="1"/>
</dbReference>
<evidence type="ECO:0000313" key="3">
    <source>
        <dbReference type="Proteomes" id="UP000309676"/>
    </source>
</evidence>
<reference evidence="2 3" key="1">
    <citation type="submission" date="2019-05" db="EMBL/GenBank/DDBJ databases">
        <authorList>
            <person name="Narsing Rao M.P."/>
            <person name="Li W.J."/>
        </authorList>
    </citation>
    <scope>NUCLEOTIDE SEQUENCE [LARGE SCALE GENOMIC DNA]</scope>
    <source>
        <strain evidence="2 3">SYSU_K30003</strain>
    </source>
</reference>
<protein>
    <submittedName>
        <fullName evidence="2">GNAT family N-acetyltransferase</fullName>
    </submittedName>
</protein>
<dbReference type="PANTHER" id="PTHR43415:SF3">
    <property type="entry name" value="GNAT-FAMILY ACETYLTRANSFERASE"/>
    <property type="match status" value="1"/>
</dbReference>
<dbReference type="EMBL" id="VCIW01000001">
    <property type="protein sequence ID" value="TLS54017.1"/>
    <property type="molecule type" value="Genomic_DNA"/>
</dbReference>
<evidence type="ECO:0000313" key="2">
    <source>
        <dbReference type="EMBL" id="TLS54017.1"/>
    </source>
</evidence>
<organism evidence="2 3">
    <name type="scientific">Paenibacillus antri</name>
    <dbReference type="NCBI Taxonomy" id="2582848"/>
    <lineage>
        <taxon>Bacteria</taxon>
        <taxon>Bacillati</taxon>
        <taxon>Bacillota</taxon>
        <taxon>Bacilli</taxon>
        <taxon>Bacillales</taxon>
        <taxon>Paenibacillaceae</taxon>
        <taxon>Paenibacillus</taxon>
    </lineage>
</organism>
<gene>
    <name evidence="2" type="ORF">FE782_01310</name>
</gene>
<dbReference type="InterPro" id="IPR016181">
    <property type="entry name" value="Acyl_CoA_acyltransferase"/>
</dbReference>
<feature type="domain" description="N-acetyltransferase" evidence="1">
    <location>
        <begin position="16"/>
        <end position="169"/>
    </location>
</feature>
<dbReference type="GO" id="GO:0016747">
    <property type="term" value="F:acyltransferase activity, transferring groups other than amino-acyl groups"/>
    <property type="evidence" value="ECO:0007669"/>
    <property type="project" value="InterPro"/>
</dbReference>
<dbReference type="AlphaFoldDB" id="A0A5R9GC20"/>
<dbReference type="RefSeq" id="WP_138191712.1">
    <property type="nucleotide sequence ID" value="NZ_VCIW01000001.1"/>
</dbReference>
<dbReference type="OrthoDB" id="9795206at2"/>
<dbReference type="SUPFAM" id="SSF55729">
    <property type="entry name" value="Acyl-CoA N-acyltransferases (Nat)"/>
    <property type="match status" value="1"/>
</dbReference>
<name>A0A5R9GC20_9BACL</name>
<dbReference type="InterPro" id="IPR000182">
    <property type="entry name" value="GNAT_dom"/>
</dbReference>
<dbReference type="Gene3D" id="3.40.630.30">
    <property type="match status" value="1"/>
</dbReference>
<keyword evidence="2" id="KW-0808">Transferase</keyword>
<dbReference type="Proteomes" id="UP000309676">
    <property type="component" value="Unassembled WGS sequence"/>
</dbReference>
<dbReference type="PROSITE" id="PS51186">
    <property type="entry name" value="GNAT"/>
    <property type="match status" value="1"/>
</dbReference>
<dbReference type="Pfam" id="PF00583">
    <property type="entry name" value="Acetyltransf_1"/>
    <property type="match status" value="1"/>
</dbReference>